<evidence type="ECO:0000259" key="11">
    <source>
        <dbReference type="PROSITE" id="PS51352"/>
    </source>
</evidence>
<name>A0A8I2YQ72_9AGAM</name>
<keyword evidence="2" id="KW-0575">Peroxidase</keyword>
<feature type="region of interest" description="Disordered" evidence="10">
    <location>
        <begin position="164"/>
        <end position="200"/>
    </location>
</feature>
<dbReference type="GO" id="GO:0045454">
    <property type="term" value="P:cell redox homeostasis"/>
    <property type="evidence" value="ECO:0007669"/>
    <property type="project" value="TreeGrafter"/>
</dbReference>
<comment type="similarity">
    <text evidence="8">Belongs to the peroxiredoxin family. BCP/PrxQ subfamily.</text>
</comment>
<organism evidence="12 13">
    <name type="scientific">Boletus reticuloceps</name>
    <dbReference type="NCBI Taxonomy" id="495285"/>
    <lineage>
        <taxon>Eukaryota</taxon>
        <taxon>Fungi</taxon>
        <taxon>Dikarya</taxon>
        <taxon>Basidiomycota</taxon>
        <taxon>Agaricomycotina</taxon>
        <taxon>Agaricomycetes</taxon>
        <taxon>Agaricomycetidae</taxon>
        <taxon>Boletales</taxon>
        <taxon>Boletineae</taxon>
        <taxon>Boletaceae</taxon>
        <taxon>Boletoideae</taxon>
        <taxon>Boletus</taxon>
    </lineage>
</organism>
<evidence type="ECO:0000256" key="1">
    <source>
        <dbReference type="ARBA" id="ARBA00013017"/>
    </source>
</evidence>
<dbReference type="InterPro" id="IPR013766">
    <property type="entry name" value="Thioredoxin_domain"/>
</dbReference>
<dbReference type="GO" id="GO:0034599">
    <property type="term" value="P:cellular response to oxidative stress"/>
    <property type="evidence" value="ECO:0007669"/>
    <property type="project" value="TreeGrafter"/>
</dbReference>
<evidence type="ECO:0000256" key="6">
    <source>
        <dbReference type="ARBA" id="ARBA00023284"/>
    </source>
</evidence>
<evidence type="ECO:0000256" key="2">
    <source>
        <dbReference type="ARBA" id="ARBA00022559"/>
    </source>
</evidence>
<evidence type="ECO:0000256" key="8">
    <source>
        <dbReference type="ARBA" id="ARBA00038489"/>
    </source>
</evidence>
<evidence type="ECO:0000256" key="10">
    <source>
        <dbReference type="SAM" id="MobiDB-lite"/>
    </source>
</evidence>
<reference evidence="12" key="1">
    <citation type="submission" date="2021-03" db="EMBL/GenBank/DDBJ databases">
        <title>Evolutionary innovations through gain and loss of genes in the ectomycorrhizal Boletales.</title>
        <authorList>
            <person name="Wu G."/>
            <person name="Miyauchi S."/>
            <person name="Morin E."/>
            <person name="Yang Z.-L."/>
            <person name="Xu J."/>
            <person name="Martin F.M."/>
        </authorList>
    </citation>
    <scope>NUCLEOTIDE SEQUENCE</scope>
    <source>
        <strain evidence="12">BR01</strain>
    </source>
</reference>
<proteinExistence type="inferred from homology"/>
<comment type="caution">
    <text evidence="12">The sequence shown here is derived from an EMBL/GenBank/DDBJ whole genome shotgun (WGS) entry which is preliminary data.</text>
</comment>
<keyword evidence="4" id="KW-0560">Oxidoreductase</keyword>
<evidence type="ECO:0000313" key="12">
    <source>
        <dbReference type="EMBL" id="KAG6377229.1"/>
    </source>
</evidence>
<keyword evidence="13" id="KW-1185">Reference proteome</keyword>
<dbReference type="InterPro" id="IPR036249">
    <property type="entry name" value="Thioredoxin-like_sf"/>
</dbReference>
<evidence type="ECO:0000256" key="9">
    <source>
        <dbReference type="ARBA" id="ARBA00049091"/>
    </source>
</evidence>
<evidence type="ECO:0000256" key="3">
    <source>
        <dbReference type="ARBA" id="ARBA00022862"/>
    </source>
</evidence>
<keyword evidence="3" id="KW-0049">Antioxidant</keyword>
<dbReference type="GO" id="GO:0005737">
    <property type="term" value="C:cytoplasm"/>
    <property type="evidence" value="ECO:0007669"/>
    <property type="project" value="TreeGrafter"/>
</dbReference>
<dbReference type="GO" id="GO:0008379">
    <property type="term" value="F:thioredoxin peroxidase activity"/>
    <property type="evidence" value="ECO:0007669"/>
    <property type="project" value="TreeGrafter"/>
</dbReference>
<comment type="catalytic activity">
    <reaction evidence="9">
        <text>a hydroperoxide + [thioredoxin]-dithiol = an alcohol + [thioredoxin]-disulfide + H2O</text>
        <dbReference type="Rhea" id="RHEA:62620"/>
        <dbReference type="Rhea" id="RHEA-COMP:10698"/>
        <dbReference type="Rhea" id="RHEA-COMP:10700"/>
        <dbReference type="ChEBI" id="CHEBI:15377"/>
        <dbReference type="ChEBI" id="CHEBI:29950"/>
        <dbReference type="ChEBI" id="CHEBI:30879"/>
        <dbReference type="ChEBI" id="CHEBI:35924"/>
        <dbReference type="ChEBI" id="CHEBI:50058"/>
        <dbReference type="EC" id="1.11.1.24"/>
    </reaction>
</comment>
<keyword evidence="5" id="KW-1015">Disulfide bond</keyword>
<dbReference type="Proteomes" id="UP000683000">
    <property type="component" value="Unassembled WGS sequence"/>
</dbReference>
<gene>
    <name evidence="12" type="ORF">JVT61DRAFT_1283</name>
</gene>
<dbReference type="InterPro" id="IPR050924">
    <property type="entry name" value="Peroxiredoxin_BCP/PrxQ"/>
</dbReference>
<dbReference type="Pfam" id="PF00578">
    <property type="entry name" value="AhpC-TSA"/>
    <property type="match status" value="1"/>
</dbReference>
<evidence type="ECO:0000256" key="5">
    <source>
        <dbReference type="ARBA" id="ARBA00023157"/>
    </source>
</evidence>
<evidence type="ECO:0000256" key="4">
    <source>
        <dbReference type="ARBA" id="ARBA00023002"/>
    </source>
</evidence>
<dbReference type="SUPFAM" id="SSF52833">
    <property type="entry name" value="Thioredoxin-like"/>
    <property type="match status" value="1"/>
</dbReference>
<dbReference type="PANTHER" id="PTHR42801">
    <property type="entry name" value="THIOREDOXIN-DEPENDENT PEROXIDE REDUCTASE"/>
    <property type="match status" value="1"/>
</dbReference>
<dbReference type="AlphaFoldDB" id="A0A8I2YQ72"/>
<accession>A0A8I2YQ72</accession>
<dbReference type="InterPro" id="IPR000866">
    <property type="entry name" value="AhpC/TSA"/>
</dbReference>
<dbReference type="CDD" id="cd03017">
    <property type="entry name" value="PRX_BCP"/>
    <property type="match status" value="1"/>
</dbReference>
<dbReference type="EC" id="1.11.1.24" evidence="1"/>
<evidence type="ECO:0000256" key="7">
    <source>
        <dbReference type="ARBA" id="ARBA00032824"/>
    </source>
</evidence>
<feature type="domain" description="Thioredoxin" evidence="11">
    <location>
        <begin position="6"/>
        <end position="167"/>
    </location>
</feature>
<dbReference type="Gene3D" id="3.40.30.10">
    <property type="entry name" value="Glutaredoxin"/>
    <property type="match status" value="1"/>
</dbReference>
<dbReference type="EMBL" id="JAGFBS010000010">
    <property type="protein sequence ID" value="KAG6377229.1"/>
    <property type="molecule type" value="Genomic_DNA"/>
</dbReference>
<protein>
    <recommendedName>
        <fullName evidence="1">thioredoxin-dependent peroxiredoxin</fullName>
        <ecNumber evidence="1">1.11.1.24</ecNumber>
    </recommendedName>
    <alternativeName>
        <fullName evidence="7">Thioredoxin peroxidase</fullName>
    </alternativeName>
</protein>
<dbReference type="PANTHER" id="PTHR42801:SF4">
    <property type="entry name" value="AHPC_TSA FAMILY PROTEIN"/>
    <property type="match status" value="1"/>
</dbReference>
<dbReference type="PROSITE" id="PS51352">
    <property type="entry name" value="THIOREDOXIN_2"/>
    <property type="match status" value="1"/>
</dbReference>
<sequence length="200" mass="21815">MAPQHPLIDRPAPSFSIPDSNGELFQFPPEKEGRPIRKPIALFFYPESGTYGCTREACHFRDALVENDIYKRSDVLVVGISSDPVEKQNAFVAKHKLSYPVLSDTDHAAHKAYKIGRGMLGLSDARITFVIDRNGIVKGVLNASLSFSGHAKFVAKELEKMQDSDATEARVGQESGTPSLNPSEAEERGELARAAQAVCG</sequence>
<dbReference type="OrthoDB" id="338622at2759"/>
<keyword evidence="6" id="KW-0676">Redox-active center</keyword>
<evidence type="ECO:0000313" key="13">
    <source>
        <dbReference type="Proteomes" id="UP000683000"/>
    </source>
</evidence>
<feature type="region of interest" description="Disordered" evidence="10">
    <location>
        <begin position="1"/>
        <end position="20"/>
    </location>
</feature>